<name>A0AAD2GBX7_9STRA</name>
<keyword evidence="5 12" id="KW-0808">Transferase</keyword>
<feature type="domain" description="Fucosyltransferase C-terminal" evidence="13">
    <location>
        <begin position="117"/>
        <end position="276"/>
    </location>
</feature>
<dbReference type="AlphaFoldDB" id="A0AAD2GBX7"/>
<evidence type="ECO:0000256" key="4">
    <source>
        <dbReference type="ARBA" id="ARBA00022676"/>
    </source>
</evidence>
<keyword evidence="10" id="KW-0325">Glycoprotein</keyword>
<protein>
    <recommendedName>
        <fullName evidence="12">Fucosyltransferase</fullName>
        <ecNumber evidence="12">2.4.1.-</ecNumber>
    </recommendedName>
</protein>
<accession>A0AAD2GBX7</accession>
<evidence type="ECO:0000256" key="9">
    <source>
        <dbReference type="ARBA" id="ARBA00023136"/>
    </source>
</evidence>
<dbReference type="InterPro" id="IPR001503">
    <property type="entry name" value="Glyco_trans_10"/>
</dbReference>
<dbReference type="InterPro" id="IPR038577">
    <property type="entry name" value="GT10-like_C_sf"/>
</dbReference>
<dbReference type="PANTHER" id="PTHR11929:SF194">
    <property type="entry name" value="ALPHA-(1,3)-FUCOSYLTRANSFERASE 10"/>
    <property type="match status" value="1"/>
</dbReference>
<evidence type="ECO:0000256" key="5">
    <source>
        <dbReference type="ARBA" id="ARBA00022679"/>
    </source>
</evidence>
<keyword evidence="12" id="KW-0333">Golgi apparatus</keyword>
<keyword evidence="7" id="KW-0735">Signal-anchor</keyword>
<dbReference type="EMBL" id="CAKOGP040002405">
    <property type="protein sequence ID" value="CAJ1968791.1"/>
    <property type="molecule type" value="Genomic_DNA"/>
</dbReference>
<keyword evidence="8" id="KW-1133">Transmembrane helix</keyword>
<keyword evidence="4 12" id="KW-0328">Glycosyltransferase</keyword>
<evidence type="ECO:0000256" key="3">
    <source>
        <dbReference type="ARBA" id="ARBA00008919"/>
    </source>
</evidence>
<dbReference type="PANTHER" id="PTHR11929">
    <property type="entry name" value="ALPHA- 1,3 -FUCOSYLTRANSFERASE"/>
    <property type="match status" value="1"/>
</dbReference>
<dbReference type="Proteomes" id="UP001295423">
    <property type="component" value="Unassembled WGS sequence"/>
</dbReference>
<dbReference type="FunFam" id="3.40.50.11660:FF:000002">
    <property type="entry name" value="Alpha-(1,3)-fucosyltransferase"/>
    <property type="match status" value="1"/>
</dbReference>
<evidence type="ECO:0000256" key="2">
    <source>
        <dbReference type="ARBA" id="ARBA00004922"/>
    </source>
</evidence>
<keyword evidence="6 12" id="KW-0812">Transmembrane</keyword>
<evidence type="ECO:0000256" key="8">
    <source>
        <dbReference type="ARBA" id="ARBA00022989"/>
    </source>
</evidence>
<evidence type="ECO:0000256" key="7">
    <source>
        <dbReference type="ARBA" id="ARBA00022968"/>
    </source>
</evidence>
<evidence type="ECO:0000256" key="12">
    <source>
        <dbReference type="RuleBase" id="RU003832"/>
    </source>
</evidence>
<comment type="similarity">
    <text evidence="3 12">Belongs to the glycosyltransferase 10 family.</text>
</comment>
<sequence>MSPVELYWDYSGAASDSSEESKTVPFECPIPCRTNGNGNLWNVMPIISVKNTPWEIVATMEGEHYFPEARIDGEAYQRDRFYATTSFRSEVPMPYFSWAEYKINNVAVDYDIAIKGALFLANNCASLSDRESLVEALMQTKLRVDSPSGCMHNSEPQTGIDRSNTTQIQEQYLFYLAFENQRSDDYITEKLWGSLSAGTLPVYFGAPNIREHLPQKSAIFADDFKSPQDLADYLIRLSKNKDLYNSYHKWREENLEEKFLRKYDFTKTHSTCRICKFSYALRHGFGFDYVLQEIREPRVPHLTCQNKFGLVSHPFKEYWLSISSRRPLKVESSIHDKTCSIDETNRALKIDHNLVTRSIYDQDGVTDFDIDGNFQKGYMLKLETPISGSNLTQINSKEYWLQDCTSRMTILLSERIDTSVLEDGTLELVIHFPLRIRIILEDVDHFHEGAWKRHSYFGTVMSQDFFFPLQAFKIIDD</sequence>
<evidence type="ECO:0000256" key="6">
    <source>
        <dbReference type="ARBA" id="ARBA00022692"/>
    </source>
</evidence>
<evidence type="ECO:0000256" key="11">
    <source>
        <dbReference type="ARBA" id="ARBA00037847"/>
    </source>
</evidence>
<dbReference type="SUPFAM" id="SSF53756">
    <property type="entry name" value="UDP-Glycosyltransferase/glycogen phosphorylase"/>
    <property type="match status" value="1"/>
</dbReference>
<dbReference type="GO" id="GO:0032580">
    <property type="term" value="C:Golgi cisterna membrane"/>
    <property type="evidence" value="ECO:0007669"/>
    <property type="project" value="UniProtKB-SubCell"/>
</dbReference>
<evidence type="ECO:0000256" key="10">
    <source>
        <dbReference type="ARBA" id="ARBA00023180"/>
    </source>
</evidence>
<dbReference type="GO" id="GO:0046920">
    <property type="term" value="F:alpha-(1-&gt;3)-fucosyltransferase activity"/>
    <property type="evidence" value="ECO:0007669"/>
    <property type="project" value="TreeGrafter"/>
</dbReference>
<dbReference type="Pfam" id="PF00852">
    <property type="entry name" value="Glyco_transf_10"/>
    <property type="match status" value="1"/>
</dbReference>
<dbReference type="EC" id="2.4.1.-" evidence="12"/>
<organism evidence="14 15">
    <name type="scientific">Cylindrotheca closterium</name>
    <dbReference type="NCBI Taxonomy" id="2856"/>
    <lineage>
        <taxon>Eukaryota</taxon>
        <taxon>Sar</taxon>
        <taxon>Stramenopiles</taxon>
        <taxon>Ochrophyta</taxon>
        <taxon>Bacillariophyta</taxon>
        <taxon>Bacillariophyceae</taxon>
        <taxon>Bacillariophycidae</taxon>
        <taxon>Bacillariales</taxon>
        <taxon>Bacillariaceae</taxon>
        <taxon>Cylindrotheca</taxon>
    </lineage>
</organism>
<comment type="caution">
    <text evidence="14">The sequence shown here is derived from an EMBL/GenBank/DDBJ whole genome shotgun (WGS) entry which is preliminary data.</text>
</comment>
<gene>
    <name evidence="14" type="ORF">CYCCA115_LOCUS23403</name>
</gene>
<keyword evidence="9" id="KW-0472">Membrane</keyword>
<keyword evidence="15" id="KW-1185">Reference proteome</keyword>
<evidence type="ECO:0000313" key="15">
    <source>
        <dbReference type="Proteomes" id="UP001295423"/>
    </source>
</evidence>
<dbReference type="InterPro" id="IPR055270">
    <property type="entry name" value="Glyco_tran_10_C"/>
</dbReference>
<proteinExistence type="inferred from homology"/>
<dbReference type="Gene3D" id="3.40.50.11660">
    <property type="entry name" value="Glycosyl transferase family 10, C-terminal domain"/>
    <property type="match status" value="1"/>
</dbReference>
<comment type="subcellular location">
    <subcellularLocation>
        <location evidence="11">Endomembrane system</location>
        <topology evidence="11">Single-pass membrane protein</topology>
    </subcellularLocation>
    <subcellularLocation>
        <location evidence="12">Golgi apparatus</location>
        <location evidence="12">Golgi stack membrane</location>
        <topology evidence="12">Single-pass type II membrane protein</topology>
    </subcellularLocation>
    <subcellularLocation>
        <location evidence="1">Membrane</location>
        <topology evidence="1">Single-pass type II membrane protein</topology>
    </subcellularLocation>
</comment>
<evidence type="ECO:0000256" key="1">
    <source>
        <dbReference type="ARBA" id="ARBA00004606"/>
    </source>
</evidence>
<reference evidence="14" key="1">
    <citation type="submission" date="2023-08" db="EMBL/GenBank/DDBJ databases">
        <authorList>
            <person name="Audoor S."/>
            <person name="Bilcke G."/>
        </authorList>
    </citation>
    <scope>NUCLEOTIDE SEQUENCE</scope>
</reference>
<evidence type="ECO:0000259" key="13">
    <source>
        <dbReference type="Pfam" id="PF00852"/>
    </source>
</evidence>
<comment type="pathway">
    <text evidence="2">Protein modification; protein glycosylation.</text>
</comment>
<evidence type="ECO:0000313" key="14">
    <source>
        <dbReference type="EMBL" id="CAJ1968791.1"/>
    </source>
</evidence>